<dbReference type="InterPro" id="IPR011990">
    <property type="entry name" value="TPR-like_helical_dom_sf"/>
</dbReference>
<organism evidence="3 4">
    <name type="scientific">Arachis hypogaea</name>
    <name type="common">Peanut</name>
    <dbReference type="NCBI Taxonomy" id="3818"/>
    <lineage>
        <taxon>Eukaryota</taxon>
        <taxon>Viridiplantae</taxon>
        <taxon>Streptophyta</taxon>
        <taxon>Embryophyta</taxon>
        <taxon>Tracheophyta</taxon>
        <taxon>Spermatophyta</taxon>
        <taxon>Magnoliopsida</taxon>
        <taxon>eudicotyledons</taxon>
        <taxon>Gunneridae</taxon>
        <taxon>Pentapetalae</taxon>
        <taxon>rosids</taxon>
        <taxon>fabids</taxon>
        <taxon>Fabales</taxon>
        <taxon>Fabaceae</taxon>
        <taxon>Papilionoideae</taxon>
        <taxon>50 kb inversion clade</taxon>
        <taxon>dalbergioids sensu lato</taxon>
        <taxon>Dalbergieae</taxon>
        <taxon>Pterocarpus clade</taxon>
        <taxon>Arachis</taxon>
    </lineage>
</organism>
<reference evidence="3 4" key="1">
    <citation type="submission" date="2019-01" db="EMBL/GenBank/DDBJ databases">
        <title>Sequencing of cultivated peanut Arachis hypogaea provides insights into genome evolution and oil improvement.</title>
        <authorList>
            <person name="Chen X."/>
        </authorList>
    </citation>
    <scope>NUCLEOTIDE SEQUENCE [LARGE SCALE GENOMIC DNA]</scope>
    <source>
        <strain evidence="4">cv. Fuhuasheng</strain>
        <tissue evidence="3">Leaves</tissue>
    </source>
</reference>
<dbReference type="AlphaFoldDB" id="A0A445AIE7"/>
<sequence>MPEQDVVSWTALIQGFVAQRNGRQGVDLFCEMRKKGISPNEFTVATSLKACSMCWDISFGKQVHAEVIKEVFAKLINRDVFTWTVMITGFAQTEKEEKAIKFLNSMQQEGVRPNEFTIAGCLGGCSRITASESGRQLHSMALKSGLLPDMFVSGALVDMYAKCGCIEDAETILKELVRHDKVLWNTIRGFSLHGQGDKALETFQKMKDEGNLPDDVTFIGVLFACSHMDLVEEGKQHFNSLSNVYGVTPRDEHYVCMVDILSHAGRFADVESFVEAMKLTSNALVWENVLGACAKHRNVKFGERAAKKAI</sequence>
<dbReference type="InterPro" id="IPR002885">
    <property type="entry name" value="PPR_rpt"/>
</dbReference>
<dbReference type="PROSITE" id="PS51375">
    <property type="entry name" value="PPR"/>
    <property type="match status" value="2"/>
</dbReference>
<dbReference type="PANTHER" id="PTHR47926">
    <property type="entry name" value="PENTATRICOPEPTIDE REPEAT-CONTAINING PROTEIN"/>
    <property type="match status" value="1"/>
</dbReference>
<keyword evidence="4" id="KW-1185">Reference proteome</keyword>
<keyword evidence="1" id="KW-0677">Repeat</keyword>
<dbReference type="Pfam" id="PF01535">
    <property type="entry name" value="PPR"/>
    <property type="match status" value="2"/>
</dbReference>
<evidence type="ECO:0000313" key="3">
    <source>
        <dbReference type="EMBL" id="RYR26201.1"/>
    </source>
</evidence>
<dbReference type="FunFam" id="1.25.40.10:FF:000242">
    <property type="entry name" value="Pentatricopeptide repeat-containing protein"/>
    <property type="match status" value="1"/>
</dbReference>
<feature type="repeat" description="PPR" evidence="2">
    <location>
        <begin position="5"/>
        <end position="39"/>
    </location>
</feature>
<evidence type="ECO:0000256" key="1">
    <source>
        <dbReference type="ARBA" id="ARBA00022737"/>
    </source>
</evidence>
<gene>
    <name evidence="3" type="ORF">Ahy_B02g060381</name>
</gene>
<evidence type="ECO:0008006" key="5">
    <source>
        <dbReference type="Google" id="ProtNLM"/>
    </source>
</evidence>
<dbReference type="Pfam" id="PF13041">
    <property type="entry name" value="PPR_2"/>
    <property type="match status" value="2"/>
</dbReference>
<dbReference type="GO" id="GO:0003723">
    <property type="term" value="F:RNA binding"/>
    <property type="evidence" value="ECO:0007669"/>
    <property type="project" value="InterPro"/>
</dbReference>
<proteinExistence type="predicted"/>
<dbReference type="Proteomes" id="UP000289738">
    <property type="component" value="Chromosome B02"/>
</dbReference>
<dbReference type="InterPro" id="IPR046960">
    <property type="entry name" value="PPR_At4g14850-like_plant"/>
</dbReference>
<feature type="repeat" description="PPR" evidence="2">
    <location>
        <begin position="79"/>
        <end position="113"/>
    </location>
</feature>
<dbReference type="EMBL" id="SDMP01000012">
    <property type="protein sequence ID" value="RYR26201.1"/>
    <property type="molecule type" value="Genomic_DNA"/>
</dbReference>
<dbReference type="NCBIfam" id="TIGR00756">
    <property type="entry name" value="PPR"/>
    <property type="match status" value="3"/>
</dbReference>
<comment type="caution">
    <text evidence="3">The sequence shown here is derived from an EMBL/GenBank/DDBJ whole genome shotgun (WGS) entry which is preliminary data.</text>
</comment>
<dbReference type="GO" id="GO:0009451">
    <property type="term" value="P:RNA modification"/>
    <property type="evidence" value="ECO:0007669"/>
    <property type="project" value="InterPro"/>
</dbReference>
<accession>A0A445AIE7</accession>
<name>A0A445AIE7_ARAHY</name>
<dbReference type="Gene3D" id="1.25.40.10">
    <property type="entry name" value="Tetratricopeptide repeat domain"/>
    <property type="match status" value="3"/>
</dbReference>
<protein>
    <recommendedName>
        <fullName evidence="5">Pentatricopeptide repeat-containing protein</fullName>
    </recommendedName>
</protein>
<evidence type="ECO:0000313" key="4">
    <source>
        <dbReference type="Proteomes" id="UP000289738"/>
    </source>
</evidence>
<dbReference type="STRING" id="3818.A0A445AIE7"/>
<dbReference type="PANTHER" id="PTHR47926:SF344">
    <property type="entry name" value="OS07G0636900 PROTEIN"/>
    <property type="match status" value="1"/>
</dbReference>
<evidence type="ECO:0000256" key="2">
    <source>
        <dbReference type="PROSITE-ProRule" id="PRU00708"/>
    </source>
</evidence>